<dbReference type="PROSITE" id="PS50011">
    <property type="entry name" value="PROTEIN_KINASE_DOM"/>
    <property type="match status" value="1"/>
</dbReference>
<dbReference type="GeneID" id="100369455"/>
<keyword evidence="4" id="KW-1185">Reference proteome</keyword>
<name>A0ABM0M1P3_SACKO</name>
<dbReference type="Gene3D" id="3.30.200.20">
    <property type="entry name" value="Phosphorylase Kinase, domain 1"/>
    <property type="match status" value="1"/>
</dbReference>
<proteinExistence type="predicted"/>
<feature type="domain" description="Protein kinase" evidence="3">
    <location>
        <begin position="171"/>
        <end position="270"/>
    </location>
</feature>
<dbReference type="InterPro" id="IPR011009">
    <property type="entry name" value="Kinase-like_dom_sf"/>
</dbReference>
<organism evidence="4 5">
    <name type="scientific">Saccoglossus kowalevskii</name>
    <name type="common">Acorn worm</name>
    <dbReference type="NCBI Taxonomy" id="10224"/>
    <lineage>
        <taxon>Eukaryota</taxon>
        <taxon>Metazoa</taxon>
        <taxon>Hemichordata</taxon>
        <taxon>Enteropneusta</taxon>
        <taxon>Harrimaniidae</taxon>
        <taxon>Saccoglossus</taxon>
    </lineage>
</organism>
<dbReference type="Proteomes" id="UP000694865">
    <property type="component" value="Unplaced"/>
</dbReference>
<sequence length="270" mass="31010">MATNEQTTQLRKLLCEIFTTERGNTIYETFLQEQLHLGHLECRDTCSFTQPNVETLCEFDPLLNEYKVKLLSKNGVCYLNYGCDENDALKIVFPMSNGSENSKNILHGPEELWGYDDTKQLIIAVITSCHGQPSAKYTRRRNGAITVEDSDRCCIFSALDVPKINRKDLKFEKKNEIGRRSFGVVYKGSWIGTDVAIKEVKVRNARLLQATVRREIQVYSRIRHPNIVQLMTVATEKTSIYIVSEYIDGANMEEILFREIDFNSPEIVYC</sequence>
<keyword evidence="2" id="KW-0067">ATP-binding</keyword>
<dbReference type="SUPFAM" id="SSF56112">
    <property type="entry name" value="Protein kinase-like (PK-like)"/>
    <property type="match status" value="1"/>
</dbReference>
<evidence type="ECO:0000256" key="2">
    <source>
        <dbReference type="ARBA" id="ARBA00022840"/>
    </source>
</evidence>
<dbReference type="InterPro" id="IPR050198">
    <property type="entry name" value="Non-receptor_tyrosine_kinases"/>
</dbReference>
<dbReference type="PANTHER" id="PTHR24418">
    <property type="entry name" value="TYROSINE-PROTEIN KINASE"/>
    <property type="match status" value="1"/>
</dbReference>
<keyword evidence="1" id="KW-0547">Nucleotide-binding</keyword>
<dbReference type="Pfam" id="PF00069">
    <property type="entry name" value="Pkinase"/>
    <property type="match status" value="1"/>
</dbReference>
<gene>
    <name evidence="5" type="primary">LOC100369455</name>
</gene>
<dbReference type="InterPro" id="IPR000719">
    <property type="entry name" value="Prot_kinase_dom"/>
</dbReference>
<evidence type="ECO:0000256" key="1">
    <source>
        <dbReference type="ARBA" id="ARBA00022741"/>
    </source>
</evidence>
<evidence type="ECO:0000313" key="4">
    <source>
        <dbReference type="Proteomes" id="UP000694865"/>
    </source>
</evidence>
<accession>A0ABM0M1P3</accession>
<reference evidence="5" key="1">
    <citation type="submission" date="2025-08" db="UniProtKB">
        <authorList>
            <consortium name="RefSeq"/>
        </authorList>
    </citation>
    <scope>IDENTIFICATION</scope>
    <source>
        <tissue evidence="5">Testes</tissue>
    </source>
</reference>
<dbReference type="RefSeq" id="XP_006813934.1">
    <property type="nucleotide sequence ID" value="XM_006813871.1"/>
</dbReference>
<evidence type="ECO:0000259" key="3">
    <source>
        <dbReference type="PROSITE" id="PS50011"/>
    </source>
</evidence>
<evidence type="ECO:0000313" key="5">
    <source>
        <dbReference type="RefSeq" id="XP_006813934.1"/>
    </source>
</evidence>
<protein>
    <submittedName>
        <fullName evidence="5">Probable serine/threonine-protein kinase DDB_G0268876-like</fullName>
    </submittedName>
</protein>